<reference evidence="2" key="1">
    <citation type="journal article" date="2014" name="Front. Microbiol.">
        <title>High frequency of phylogenetically diverse reductive dehalogenase-homologous genes in deep subseafloor sedimentary metagenomes.</title>
        <authorList>
            <person name="Kawai M."/>
            <person name="Futagami T."/>
            <person name="Toyoda A."/>
            <person name="Takaki Y."/>
            <person name="Nishi S."/>
            <person name="Hori S."/>
            <person name="Arai W."/>
            <person name="Tsubouchi T."/>
            <person name="Morono Y."/>
            <person name="Uchiyama I."/>
            <person name="Ito T."/>
            <person name="Fujiyama A."/>
            <person name="Inagaki F."/>
            <person name="Takami H."/>
        </authorList>
    </citation>
    <scope>NUCLEOTIDE SEQUENCE</scope>
    <source>
        <strain evidence="2">Expedition CK06-06</strain>
    </source>
</reference>
<gene>
    <name evidence="2" type="ORF">S01H1_77546</name>
</gene>
<feature type="transmembrane region" description="Helical" evidence="1">
    <location>
        <begin position="20"/>
        <end position="44"/>
    </location>
</feature>
<protein>
    <submittedName>
        <fullName evidence="2">Uncharacterized protein</fullName>
    </submittedName>
</protein>
<name>X0YYR1_9ZZZZ</name>
<evidence type="ECO:0000256" key="1">
    <source>
        <dbReference type="SAM" id="Phobius"/>
    </source>
</evidence>
<accession>X0YYR1</accession>
<dbReference type="EMBL" id="BARS01052128">
    <property type="protein sequence ID" value="GAG51622.1"/>
    <property type="molecule type" value="Genomic_DNA"/>
</dbReference>
<dbReference type="AlphaFoldDB" id="X0YYR1"/>
<keyword evidence="1" id="KW-0812">Transmembrane</keyword>
<keyword evidence="1" id="KW-0472">Membrane</keyword>
<evidence type="ECO:0000313" key="2">
    <source>
        <dbReference type="EMBL" id="GAG51622.1"/>
    </source>
</evidence>
<comment type="caution">
    <text evidence="2">The sequence shown here is derived from an EMBL/GenBank/DDBJ whole genome shotgun (WGS) entry which is preliminary data.</text>
</comment>
<proteinExistence type="predicted"/>
<keyword evidence="1" id="KW-1133">Transmembrane helix</keyword>
<organism evidence="2">
    <name type="scientific">marine sediment metagenome</name>
    <dbReference type="NCBI Taxonomy" id="412755"/>
    <lineage>
        <taxon>unclassified sequences</taxon>
        <taxon>metagenomes</taxon>
        <taxon>ecological metagenomes</taxon>
    </lineage>
</organism>
<sequence>MTPEVGKAWIDILTEGRGLLITLVILNMLAGVGIAFIAGLIMAWRMGIIKAWQKDIDARNRDNRINEVMIKICEKAGYGDVDIADTDTN</sequence>